<feature type="transmembrane region" description="Helical" evidence="7">
    <location>
        <begin position="174"/>
        <end position="191"/>
    </location>
</feature>
<evidence type="ECO:0000256" key="1">
    <source>
        <dbReference type="ARBA" id="ARBA00004651"/>
    </source>
</evidence>
<keyword evidence="4 7" id="KW-0812">Transmembrane</keyword>
<gene>
    <name evidence="9" type="ORF">SAMN02982922_4450</name>
</gene>
<evidence type="ECO:0000313" key="10">
    <source>
        <dbReference type="Proteomes" id="UP000193083"/>
    </source>
</evidence>
<name>A0A1X7PJA0_9HYPH</name>
<dbReference type="GO" id="GO:0005886">
    <property type="term" value="C:plasma membrane"/>
    <property type="evidence" value="ECO:0007669"/>
    <property type="project" value="UniProtKB-SubCell"/>
</dbReference>
<feature type="transmembrane region" description="Helical" evidence="7">
    <location>
        <begin position="95"/>
        <end position="118"/>
    </location>
</feature>
<evidence type="ECO:0000259" key="8">
    <source>
        <dbReference type="PROSITE" id="PS50928"/>
    </source>
</evidence>
<dbReference type="Gene3D" id="1.10.3720.10">
    <property type="entry name" value="MetI-like"/>
    <property type="match status" value="1"/>
</dbReference>
<dbReference type="GO" id="GO:0055085">
    <property type="term" value="P:transmembrane transport"/>
    <property type="evidence" value="ECO:0007669"/>
    <property type="project" value="InterPro"/>
</dbReference>
<dbReference type="OrthoDB" id="9807402at2"/>
<feature type="transmembrane region" description="Helical" evidence="7">
    <location>
        <begin position="239"/>
        <end position="261"/>
    </location>
</feature>
<dbReference type="Pfam" id="PF19300">
    <property type="entry name" value="BPD_transp_1_N"/>
    <property type="match status" value="1"/>
</dbReference>
<dbReference type="RefSeq" id="WP_085466139.1">
    <property type="nucleotide sequence ID" value="NZ_FXBL01000004.1"/>
</dbReference>
<dbReference type="EMBL" id="FXBL01000004">
    <property type="protein sequence ID" value="SMH51498.1"/>
    <property type="molecule type" value="Genomic_DNA"/>
</dbReference>
<dbReference type="CDD" id="cd06261">
    <property type="entry name" value="TM_PBP2"/>
    <property type="match status" value="1"/>
</dbReference>
<organism evidence="9 10">
    <name type="scientific">Mesorhizobium australicum</name>
    <dbReference type="NCBI Taxonomy" id="536018"/>
    <lineage>
        <taxon>Bacteria</taxon>
        <taxon>Pseudomonadati</taxon>
        <taxon>Pseudomonadota</taxon>
        <taxon>Alphaproteobacteria</taxon>
        <taxon>Hyphomicrobiales</taxon>
        <taxon>Phyllobacteriaceae</taxon>
        <taxon>Mesorhizobium</taxon>
    </lineage>
</organism>
<accession>A0A1X7PJA0</accession>
<dbReference type="PROSITE" id="PS50928">
    <property type="entry name" value="ABC_TM1"/>
    <property type="match status" value="1"/>
</dbReference>
<evidence type="ECO:0000256" key="4">
    <source>
        <dbReference type="ARBA" id="ARBA00022692"/>
    </source>
</evidence>
<protein>
    <submittedName>
        <fullName evidence="9">Peptide/nickel transport system permease protein</fullName>
    </submittedName>
</protein>
<feature type="transmembrane region" description="Helical" evidence="7">
    <location>
        <begin position="12"/>
        <end position="30"/>
    </location>
</feature>
<keyword evidence="6 7" id="KW-0472">Membrane</keyword>
<dbReference type="InterPro" id="IPR035906">
    <property type="entry name" value="MetI-like_sf"/>
</dbReference>
<feature type="transmembrane region" description="Helical" evidence="7">
    <location>
        <begin position="130"/>
        <end position="162"/>
    </location>
</feature>
<dbReference type="PANTHER" id="PTHR43163:SF6">
    <property type="entry name" value="DIPEPTIDE TRANSPORT SYSTEM PERMEASE PROTEIN DPPB-RELATED"/>
    <property type="match status" value="1"/>
</dbReference>
<dbReference type="InterPro" id="IPR000515">
    <property type="entry name" value="MetI-like"/>
</dbReference>
<keyword evidence="2 7" id="KW-0813">Transport</keyword>
<feature type="transmembrane region" description="Helical" evidence="7">
    <location>
        <begin position="281"/>
        <end position="307"/>
    </location>
</feature>
<dbReference type="InterPro" id="IPR045621">
    <property type="entry name" value="BPD_transp_1_N"/>
</dbReference>
<evidence type="ECO:0000256" key="2">
    <source>
        <dbReference type="ARBA" id="ARBA00022448"/>
    </source>
</evidence>
<comment type="subcellular location">
    <subcellularLocation>
        <location evidence="1 7">Cell membrane</location>
        <topology evidence="1 7">Multi-pass membrane protein</topology>
    </subcellularLocation>
</comment>
<dbReference type="PANTHER" id="PTHR43163">
    <property type="entry name" value="DIPEPTIDE TRANSPORT SYSTEM PERMEASE PROTEIN DPPB-RELATED"/>
    <property type="match status" value="1"/>
</dbReference>
<comment type="similarity">
    <text evidence="7">Belongs to the binding-protein-dependent transport system permease family.</text>
</comment>
<evidence type="ECO:0000256" key="5">
    <source>
        <dbReference type="ARBA" id="ARBA00022989"/>
    </source>
</evidence>
<dbReference type="Proteomes" id="UP000193083">
    <property type="component" value="Unassembled WGS sequence"/>
</dbReference>
<keyword evidence="10" id="KW-1185">Reference proteome</keyword>
<dbReference type="Pfam" id="PF00528">
    <property type="entry name" value="BPD_transp_1"/>
    <property type="match status" value="1"/>
</dbReference>
<proteinExistence type="inferred from homology"/>
<reference evidence="9 10" key="1">
    <citation type="submission" date="2017-04" db="EMBL/GenBank/DDBJ databases">
        <authorList>
            <person name="Afonso C.L."/>
            <person name="Miller P.J."/>
            <person name="Scott M.A."/>
            <person name="Spackman E."/>
            <person name="Goraichik I."/>
            <person name="Dimitrov K.M."/>
            <person name="Suarez D.L."/>
            <person name="Swayne D.E."/>
        </authorList>
    </citation>
    <scope>NUCLEOTIDE SEQUENCE [LARGE SCALE GENOMIC DNA]</scope>
    <source>
        <strain evidence="9 10">B5P</strain>
    </source>
</reference>
<sequence length="313" mass="33943">MLRFVLGRIASAIPTLLIVSVVVFAIIRFIPGDPAALMLDEDALPSDLEALRQKMGLDQPIYVQYALWLGKLLVGDFGVSTTINEPVLPLIVGRFLVSAPIVVMALLLATIVAVPLGLLAAWRQNKATDLIVVSVTSLLMSVPGFWLGLMILMVFGMMLGWLPVVGFVSLNTNIPAALVYMIMPVVTLMLTEIGSVARMMRASAISVARLEYITHARAKGLSEPQVVRRHVFYNSFAPTWTLIGLNLGGLLGGIAITETVFTIPGLGRLLVDSIYGRDYPVVQGCLLLITFIYVMVNLIVDLVYPLLDPRAAA</sequence>
<feature type="domain" description="ABC transmembrane type-1" evidence="8">
    <location>
        <begin position="95"/>
        <end position="304"/>
    </location>
</feature>
<dbReference type="AlphaFoldDB" id="A0A1X7PJA0"/>
<evidence type="ECO:0000313" key="9">
    <source>
        <dbReference type="EMBL" id="SMH51498.1"/>
    </source>
</evidence>
<keyword evidence="3" id="KW-1003">Cell membrane</keyword>
<evidence type="ECO:0000256" key="7">
    <source>
        <dbReference type="RuleBase" id="RU363032"/>
    </source>
</evidence>
<keyword evidence="5 7" id="KW-1133">Transmembrane helix</keyword>
<evidence type="ECO:0000256" key="6">
    <source>
        <dbReference type="ARBA" id="ARBA00023136"/>
    </source>
</evidence>
<evidence type="ECO:0000256" key="3">
    <source>
        <dbReference type="ARBA" id="ARBA00022475"/>
    </source>
</evidence>
<dbReference type="SUPFAM" id="SSF161098">
    <property type="entry name" value="MetI-like"/>
    <property type="match status" value="1"/>
</dbReference>